<evidence type="ECO:0000313" key="7">
    <source>
        <dbReference type="EMBL" id="MBU8827270.1"/>
    </source>
</evidence>
<dbReference type="Proteomes" id="UP000696413">
    <property type="component" value="Unassembled WGS sequence"/>
</dbReference>
<proteinExistence type="predicted"/>
<keyword evidence="3 6" id="KW-0812">Transmembrane</keyword>
<dbReference type="PANTHER" id="PTHR30086">
    <property type="entry name" value="ARGININE EXPORTER PROTEIN ARGO"/>
    <property type="match status" value="1"/>
</dbReference>
<protein>
    <submittedName>
        <fullName evidence="7">LysE family transporter</fullName>
    </submittedName>
</protein>
<organism evidence="7 8">
    <name type="scientific">Mycolicibacterium goodii</name>
    <name type="common">Mycobacterium goodii</name>
    <dbReference type="NCBI Taxonomy" id="134601"/>
    <lineage>
        <taxon>Bacteria</taxon>
        <taxon>Bacillati</taxon>
        <taxon>Actinomycetota</taxon>
        <taxon>Actinomycetes</taxon>
        <taxon>Mycobacteriales</taxon>
        <taxon>Mycobacteriaceae</taxon>
        <taxon>Mycolicibacterium</taxon>
    </lineage>
</organism>
<feature type="transmembrane region" description="Helical" evidence="6">
    <location>
        <begin position="182"/>
        <end position="200"/>
    </location>
</feature>
<reference evidence="7 8" key="1">
    <citation type="submission" date="2021-05" db="EMBL/GenBank/DDBJ databases">
        <title>Draft Genome Sequences of Clinical Respiratory Isolates of Mycobacterium goodii Recovered in Ireland.</title>
        <authorList>
            <person name="Flanagan P.R."/>
            <person name="Mok S."/>
            <person name="Roycroft E."/>
            <person name="Rogers T.R."/>
            <person name="Fitzgibbon M."/>
        </authorList>
    </citation>
    <scope>NUCLEOTIDE SEQUENCE [LARGE SCALE GENOMIC DNA]</scope>
    <source>
        <strain evidence="7 8">14IE55</strain>
    </source>
</reference>
<feature type="transmembrane region" description="Helical" evidence="6">
    <location>
        <begin position="76"/>
        <end position="93"/>
    </location>
</feature>
<feature type="transmembrane region" description="Helical" evidence="6">
    <location>
        <begin position="42"/>
        <end position="64"/>
    </location>
</feature>
<keyword evidence="5 6" id="KW-0472">Membrane</keyword>
<evidence type="ECO:0000313" key="8">
    <source>
        <dbReference type="Proteomes" id="UP000696413"/>
    </source>
</evidence>
<keyword evidence="8" id="KW-1185">Reference proteome</keyword>
<evidence type="ECO:0000256" key="5">
    <source>
        <dbReference type="ARBA" id="ARBA00023136"/>
    </source>
</evidence>
<comment type="caution">
    <text evidence="7">The sequence shown here is derived from an EMBL/GenBank/DDBJ whole genome shotgun (WGS) entry which is preliminary data.</text>
</comment>
<name>A0ABS6I0I3_MYCGD</name>
<dbReference type="EMBL" id="JAHBOM010000039">
    <property type="protein sequence ID" value="MBU8827270.1"/>
    <property type="molecule type" value="Genomic_DNA"/>
</dbReference>
<feature type="transmembrane region" description="Helical" evidence="6">
    <location>
        <begin position="146"/>
        <end position="170"/>
    </location>
</feature>
<dbReference type="InterPro" id="IPR001123">
    <property type="entry name" value="LeuE-type"/>
</dbReference>
<accession>A0ABS6I0I3</accession>
<evidence type="ECO:0000256" key="4">
    <source>
        <dbReference type="ARBA" id="ARBA00022989"/>
    </source>
</evidence>
<evidence type="ECO:0000256" key="1">
    <source>
        <dbReference type="ARBA" id="ARBA00004651"/>
    </source>
</evidence>
<dbReference type="RefSeq" id="WP_083631659.1">
    <property type="nucleotide sequence ID" value="NZ_CP092364.2"/>
</dbReference>
<sequence>MGDDYVGLLAAAMAAMGSPGPATVGATATAAAFGLRRALPYLLGSTAGTVSVLIAVATGLGPLLSGEVGPVPLRRILLSACVVYLFWLSWRIASAPPPALQTADARAPSFVSGVILGVTNPKAYAALAAVVAGHWPAGAASLSGRVLLVSTLAVLALAIHVAWASAGAAASQALRQPRISRAVNVTLALVLAGSSVPLVIDALV</sequence>
<dbReference type="Pfam" id="PF01810">
    <property type="entry name" value="LysE"/>
    <property type="match status" value="1"/>
</dbReference>
<evidence type="ECO:0000256" key="3">
    <source>
        <dbReference type="ARBA" id="ARBA00022692"/>
    </source>
</evidence>
<evidence type="ECO:0000256" key="2">
    <source>
        <dbReference type="ARBA" id="ARBA00022475"/>
    </source>
</evidence>
<comment type="subcellular location">
    <subcellularLocation>
        <location evidence="1">Cell membrane</location>
        <topology evidence="1">Multi-pass membrane protein</topology>
    </subcellularLocation>
</comment>
<keyword evidence="2" id="KW-1003">Cell membrane</keyword>
<dbReference type="PANTHER" id="PTHR30086:SF20">
    <property type="entry name" value="ARGININE EXPORTER PROTEIN ARGO-RELATED"/>
    <property type="match status" value="1"/>
</dbReference>
<gene>
    <name evidence="7" type="ORF">KL859_30910</name>
</gene>
<evidence type="ECO:0000256" key="6">
    <source>
        <dbReference type="SAM" id="Phobius"/>
    </source>
</evidence>
<keyword evidence="4 6" id="KW-1133">Transmembrane helix</keyword>